<evidence type="ECO:0000313" key="3">
    <source>
        <dbReference type="EMBL" id="CAF4098481.1"/>
    </source>
</evidence>
<dbReference type="EMBL" id="CAJNON010000093">
    <property type="protein sequence ID" value="CAF0954042.1"/>
    <property type="molecule type" value="Genomic_DNA"/>
</dbReference>
<protein>
    <submittedName>
        <fullName evidence="3">Uncharacterized protein</fullName>
    </submittedName>
</protein>
<evidence type="ECO:0000256" key="1">
    <source>
        <dbReference type="SAM" id="MobiDB-lite"/>
    </source>
</evidence>
<organism evidence="3 4">
    <name type="scientific">Adineta steineri</name>
    <dbReference type="NCBI Taxonomy" id="433720"/>
    <lineage>
        <taxon>Eukaryota</taxon>
        <taxon>Metazoa</taxon>
        <taxon>Spiralia</taxon>
        <taxon>Gnathifera</taxon>
        <taxon>Rotifera</taxon>
        <taxon>Eurotatoria</taxon>
        <taxon>Bdelloidea</taxon>
        <taxon>Adinetida</taxon>
        <taxon>Adinetidae</taxon>
        <taxon>Adineta</taxon>
    </lineage>
</organism>
<feature type="region of interest" description="Disordered" evidence="1">
    <location>
        <begin position="1"/>
        <end position="42"/>
    </location>
</feature>
<dbReference type="Proteomes" id="UP000663891">
    <property type="component" value="Unassembled WGS sequence"/>
</dbReference>
<feature type="compositionally biased region" description="Polar residues" evidence="1">
    <location>
        <begin position="31"/>
        <end position="42"/>
    </location>
</feature>
<dbReference type="AlphaFoldDB" id="A0A819V4X4"/>
<dbReference type="EMBL" id="CAJOAY010005182">
    <property type="protein sequence ID" value="CAF4098481.1"/>
    <property type="molecule type" value="Genomic_DNA"/>
</dbReference>
<evidence type="ECO:0000313" key="4">
    <source>
        <dbReference type="Proteomes" id="UP000663881"/>
    </source>
</evidence>
<reference evidence="3" key="1">
    <citation type="submission" date="2021-02" db="EMBL/GenBank/DDBJ databases">
        <authorList>
            <person name="Nowell W R."/>
        </authorList>
    </citation>
    <scope>NUCLEOTIDE SEQUENCE</scope>
</reference>
<feature type="compositionally biased region" description="Polar residues" evidence="1">
    <location>
        <begin position="1"/>
        <end position="13"/>
    </location>
</feature>
<dbReference type="Proteomes" id="UP000663881">
    <property type="component" value="Unassembled WGS sequence"/>
</dbReference>
<gene>
    <name evidence="3" type="ORF">OKA104_LOCUS35541</name>
    <name evidence="2" type="ORF">VCS650_LOCUS12231</name>
</gene>
<name>A0A819V4X4_9BILA</name>
<proteinExistence type="predicted"/>
<accession>A0A819V4X4</accession>
<sequence length="107" mass="12501">MGNTSMTTPSNRINVKPRPSVVDPVTHEPSHTSPRSPQYYANSSTIVDMKPKRSLQLPNMLDNVPMIKQNLEEQDRTMWRQVMNREKLMPMFYSTFKSTCEPYQKRP</sequence>
<evidence type="ECO:0000313" key="2">
    <source>
        <dbReference type="EMBL" id="CAF0954042.1"/>
    </source>
</evidence>
<comment type="caution">
    <text evidence="3">The sequence shown here is derived from an EMBL/GenBank/DDBJ whole genome shotgun (WGS) entry which is preliminary data.</text>
</comment>